<dbReference type="InterPro" id="IPR013785">
    <property type="entry name" value="Aldolase_TIM"/>
</dbReference>
<dbReference type="PANTHER" id="PTHR30246">
    <property type="entry name" value="2-KETO-3-DEOXY-6-PHOSPHOGLUCONATE ALDOLASE"/>
    <property type="match status" value="1"/>
</dbReference>
<dbReference type="SUPFAM" id="SSF51569">
    <property type="entry name" value="Aldolase"/>
    <property type="match status" value="1"/>
</dbReference>
<reference evidence="6 7" key="1">
    <citation type="submission" date="2019-03" db="EMBL/GenBank/DDBJ databases">
        <title>Genomic Encyclopedia of Type Strains, Phase IV (KMG-IV): sequencing the most valuable type-strain genomes for metagenomic binning, comparative biology and taxonomic classification.</title>
        <authorList>
            <person name="Goeker M."/>
        </authorList>
    </citation>
    <scope>NUCLEOTIDE SEQUENCE [LARGE SCALE GENOMIC DNA]</scope>
    <source>
        <strain evidence="6 7">DSM 104836</strain>
    </source>
</reference>
<proteinExistence type="inferred from homology"/>
<dbReference type="OrthoDB" id="7204076at2"/>
<organism evidence="6 7">
    <name type="scientific">Primorskyibacter sedentarius</name>
    <dbReference type="NCBI Taxonomy" id="745311"/>
    <lineage>
        <taxon>Bacteria</taxon>
        <taxon>Pseudomonadati</taxon>
        <taxon>Pseudomonadota</taxon>
        <taxon>Alphaproteobacteria</taxon>
        <taxon>Rhodobacterales</taxon>
        <taxon>Roseobacteraceae</taxon>
        <taxon>Primorskyibacter</taxon>
    </lineage>
</organism>
<dbReference type="Proteomes" id="UP000295696">
    <property type="component" value="Unassembled WGS sequence"/>
</dbReference>
<dbReference type="Pfam" id="PF01081">
    <property type="entry name" value="Aldolase"/>
    <property type="match status" value="1"/>
</dbReference>
<evidence type="ECO:0000256" key="4">
    <source>
        <dbReference type="ARBA" id="ARBA00023239"/>
    </source>
</evidence>
<dbReference type="RefSeq" id="WP_132248279.1">
    <property type="nucleotide sequence ID" value="NZ_SLZU01000023.1"/>
</dbReference>
<comment type="similarity">
    <text evidence="2">Belongs to the KHG/KDPG aldolase family.</text>
</comment>
<sequence>MDIWNDALAEIPLIAILRGLEPDRAIDVADALVDAGFRIIEVPLNSPDPLRSIARIAEKYGDRIVVGAGTVLTPGDVSAVVDAGGRIIVAPNMSPGVGARAVELGAKWCPGVLTPTEAFAALDLGAAMLKFFPAELVPPAAIKAMRAVLSKDARLAVVGGVTPDTMGDYLAAGADGFGLGSALFKPSYSIEGLMKRATGFVNSFNQLRPE</sequence>
<dbReference type="NCBIfam" id="NF006600">
    <property type="entry name" value="PRK09140.1"/>
    <property type="match status" value="1"/>
</dbReference>
<dbReference type="AlphaFoldDB" id="A0A4R3J2T5"/>
<evidence type="ECO:0000256" key="3">
    <source>
        <dbReference type="ARBA" id="ARBA00011233"/>
    </source>
</evidence>
<evidence type="ECO:0000256" key="2">
    <source>
        <dbReference type="ARBA" id="ARBA00006906"/>
    </source>
</evidence>
<evidence type="ECO:0000313" key="7">
    <source>
        <dbReference type="Proteomes" id="UP000295696"/>
    </source>
</evidence>
<evidence type="ECO:0000256" key="5">
    <source>
        <dbReference type="ARBA" id="ARBA00023277"/>
    </source>
</evidence>
<comment type="caution">
    <text evidence="6">The sequence shown here is derived from an EMBL/GenBank/DDBJ whole genome shotgun (WGS) entry which is preliminary data.</text>
</comment>
<name>A0A4R3J2T5_9RHOB</name>
<dbReference type="CDD" id="cd00452">
    <property type="entry name" value="KDPG_aldolase"/>
    <property type="match status" value="1"/>
</dbReference>
<gene>
    <name evidence="6" type="ORF">EDD52_1238</name>
</gene>
<evidence type="ECO:0000313" key="6">
    <source>
        <dbReference type="EMBL" id="TCS58978.1"/>
    </source>
</evidence>
<comment type="pathway">
    <text evidence="1">Carbohydrate acid metabolism.</text>
</comment>
<dbReference type="Gene3D" id="3.20.20.70">
    <property type="entry name" value="Aldolase class I"/>
    <property type="match status" value="1"/>
</dbReference>
<keyword evidence="7" id="KW-1185">Reference proteome</keyword>
<protein>
    <submittedName>
        <fullName evidence="6">2-keto-3-deoxy-phosphogalactonate aldolase</fullName>
    </submittedName>
</protein>
<dbReference type="InterPro" id="IPR000887">
    <property type="entry name" value="Aldlse_KDPG_KHG"/>
</dbReference>
<dbReference type="GO" id="GO:0016829">
    <property type="term" value="F:lyase activity"/>
    <property type="evidence" value="ECO:0007669"/>
    <property type="project" value="UniProtKB-KW"/>
</dbReference>
<evidence type="ECO:0000256" key="1">
    <source>
        <dbReference type="ARBA" id="ARBA00004761"/>
    </source>
</evidence>
<keyword evidence="5" id="KW-0119">Carbohydrate metabolism</keyword>
<keyword evidence="4" id="KW-0456">Lyase</keyword>
<accession>A0A4R3J2T5</accession>
<comment type="subunit">
    <text evidence="3">Homotrimer.</text>
</comment>
<dbReference type="EMBL" id="SLZU01000023">
    <property type="protein sequence ID" value="TCS58978.1"/>
    <property type="molecule type" value="Genomic_DNA"/>
</dbReference>
<dbReference type="PANTHER" id="PTHR30246:SF1">
    <property type="entry name" value="2-DEHYDRO-3-DEOXY-6-PHOSPHOGALACTONATE ALDOLASE-RELATED"/>
    <property type="match status" value="1"/>
</dbReference>